<sequence length="268" mass="30814">MNLITTLRRIENNVETLIKELESKNMRNLAQNLRTLMVKMKPLEKMCFFTNNIIPFFRELEEKARSITKKVTETPSTVREELKDLIQTMNNILTLVANNYTKSKMLILFISVLYTIVSMRLVNIFVSSLTSLVITSILLCQGLALVLTISIDLTLSLFIIPSIPLTSIIALILITNTLDYMNTLIMVFHIITLALSVIFMFMNIRGYKLVKRILIELAVNIEKLINIVRETPPSITPPTMDLITYTDVYVDKAYELIKYVNDMQKLLE</sequence>
<proteinExistence type="predicted"/>
<organism evidence="3">
    <name type="scientific">Ignisphaera aggregans</name>
    <dbReference type="NCBI Taxonomy" id="334771"/>
    <lineage>
        <taxon>Archaea</taxon>
        <taxon>Thermoproteota</taxon>
        <taxon>Thermoprotei</taxon>
        <taxon>Desulfurococcales</taxon>
        <taxon>Desulfurococcaceae</taxon>
        <taxon>Ignisphaera</taxon>
    </lineage>
</organism>
<dbReference type="EMBL" id="DTCK01000034">
    <property type="protein sequence ID" value="HGQ36033.1"/>
    <property type="molecule type" value="Genomic_DNA"/>
</dbReference>
<name>A0A7C4NM32_9CREN</name>
<comment type="caution">
    <text evidence="3">The sequence shown here is derived from an EMBL/GenBank/DDBJ whole genome shotgun (WGS) entry which is preliminary data.</text>
</comment>
<feature type="transmembrane region" description="Helical" evidence="1">
    <location>
        <begin position="158"/>
        <end position="178"/>
    </location>
</feature>
<gene>
    <name evidence="3" type="ORF">ENU08_03385</name>
    <name evidence="2" type="ORF">ENU41_05075</name>
</gene>
<feature type="transmembrane region" description="Helical" evidence="1">
    <location>
        <begin position="184"/>
        <end position="204"/>
    </location>
</feature>
<evidence type="ECO:0000313" key="3">
    <source>
        <dbReference type="EMBL" id="HGQ64266.1"/>
    </source>
</evidence>
<reference evidence="3" key="1">
    <citation type="journal article" date="2020" name="mSystems">
        <title>Genome- and Community-Level Interaction Insights into Carbon Utilization and Element Cycling Functions of Hydrothermarchaeota in Hydrothermal Sediment.</title>
        <authorList>
            <person name="Zhou Z."/>
            <person name="Liu Y."/>
            <person name="Xu W."/>
            <person name="Pan J."/>
            <person name="Luo Z.H."/>
            <person name="Li M."/>
        </authorList>
    </citation>
    <scope>NUCLEOTIDE SEQUENCE [LARGE SCALE GENOMIC DNA]</scope>
    <source>
        <strain evidence="3">SpSt-637</strain>
        <strain evidence="2">SpSt-667</strain>
    </source>
</reference>
<evidence type="ECO:0000256" key="1">
    <source>
        <dbReference type="SAM" id="Phobius"/>
    </source>
</evidence>
<dbReference type="AlphaFoldDB" id="A0A7C4NM32"/>
<evidence type="ECO:0000313" key="2">
    <source>
        <dbReference type="EMBL" id="HGQ36033.1"/>
    </source>
</evidence>
<keyword evidence="1" id="KW-0472">Membrane</keyword>
<feature type="transmembrane region" description="Helical" evidence="1">
    <location>
        <begin position="105"/>
        <end position="126"/>
    </location>
</feature>
<keyword evidence="1" id="KW-0812">Transmembrane</keyword>
<keyword evidence="1" id="KW-1133">Transmembrane helix</keyword>
<feature type="transmembrane region" description="Helical" evidence="1">
    <location>
        <begin position="132"/>
        <end position="151"/>
    </location>
</feature>
<dbReference type="EMBL" id="DTBD01000025">
    <property type="protein sequence ID" value="HGQ64266.1"/>
    <property type="molecule type" value="Genomic_DNA"/>
</dbReference>
<protein>
    <submittedName>
        <fullName evidence="3">Uncharacterized protein</fullName>
    </submittedName>
</protein>
<accession>A0A7C4NM32</accession>